<name>A0ABM0MGK9_SACKO</name>
<dbReference type="InterPro" id="IPR050173">
    <property type="entry name" value="ABC_transporter_C-like"/>
</dbReference>
<feature type="transmembrane region" description="Helical" evidence="9">
    <location>
        <begin position="800"/>
        <end position="822"/>
    </location>
</feature>
<reference evidence="13" key="1">
    <citation type="submission" date="2025-08" db="UniProtKB">
        <authorList>
            <consortium name="RefSeq"/>
        </authorList>
    </citation>
    <scope>IDENTIFICATION</scope>
    <source>
        <tissue evidence="13">Testes</tissue>
    </source>
</reference>
<dbReference type="PROSITE" id="PS00211">
    <property type="entry name" value="ABC_TRANSPORTER_1"/>
    <property type="match status" value="2"/>
</dbReference>
<sequence length="1363" mass="154539">MFTSDDIDRLMKQRLFRSLIRIRVGKGRSAEKHAKLRSHDNKRISAAKWSRVNALGIRSHIFNRCQKRKRDTKSDNHHRSTIAKSEDREALFVNSSLLRDSVHPDDIMKELLTISQSLKSPRKDLLDIGSQLLRPRSIWAGRLFWNQSSVMETRTCVINCHVTSTILDACKLQSWTWPSQMRLSLFPKSILNYLWCMLFDEIKMPVCCELSKDDRQTFEALSRVFIDDYAGLICHSPGNVEQLGRFVLFTSSKDHGKLIGLVPRNNDEFIRRFKQLAECYLWQEEHHDILAMIFLHYLWVGPLQTIAVMVLLWKNIGPSCFAGFGVLLIMIPCQAYMGKLFSRLRAKTAVQTDERVRLMNEILSAMRVIKMYTWEKPFAELVRKVRGKEVQVVLHTNYLRSLNNALVYFSTPVMVYSIILPWLLTGNHLTPRIIFMLLLLLVTLRMSLVFHFAEGVKFTAEMLVSVRRVQTFLLLGELHKTVDSQDSNLRPKPADCTIVAKEIGAYWDQSLETPTLKNLSFEVKPGELLAVIGPVASGKDLEMLPQGDMTMVGEKGVTLSGGQKARVNLARAIYSDADVYLLDDPLSAVDAAVGRHLFNKCIKTYLSSKPCILVTHQLQYLQAADKILILKEGEMADIGTFNELLDKGVDFAKLLKRDDDEEEKKRPLSISSSSECRLAVSKSKSNLTSSKMSLSSLTSDFMPEEPVAKMQEEERRTSTIGWRIYVEYFKAGGGALVFAVLLIINLFTQTVFVMSDWWLSVWANTEESNYAAEEAAFNSLNSTNETDIFIYSNEDRDRYIYIYTALVLTVVIMGLIRAFLFYRVCVIASKNLHNSMFSSIIRAPILFFDTNPVGRILNRFSRDIGFMDDLLPWCFFDFVQCALLSLGIVIVAGVINPWVFIPTVPLALLFLYLRHYFLSTSRNIKRLDGVTRSPVYSHLSASLQGLWTIRAFKAEDIFIREFNAHQDLHTEAWFLHLTGSRWFSIRLDLLCACFVTTVSFSSVLAAENLNAGLVGLSLAYAITLMGVFQWCVRQSAEVENQMTAVERVYDYTQLAPEAALHNHCKPEPEWPKHGIITMETMSFKYSEDSPTVLKNIYLCIRAKEKVGIVGRTGAGKSSLISSIYRLAEPSGTIKIDGVDISSLGLHDLRSKVSIIPQDPMLFTGPLRKNLDPFTEHSDAELWQSLEQVQLKSAVEDLVGGLEAELADSGSNLSVGQRQLVCLARAILLNNRILIMDEATANVDPRTDALIQETIRNRFQHCTVLTIAHRLNTVMDSDRILVMSNGRVAEFDEPHLLLQNPLGELSRMVEQTGRSEADQLHQVAEEAYNVRHPVSTLWISDAKRSFLSSYIPTDVDILEIETVL</sequence>
<dbReference type="CDD" id="cd03244">
    <property type="entry name" value="ABCC_MRP_domain2"/>
    <property type="match status" value="1"/>
</dbReference>
<evidence type="ECO:0000313" key="13">
    <source>
        <dbReference type="RefSeq" id="XP_006819150.1"/>
    </source>
</evidence>
<dbReference type="Pfam" id="PF00005">
    <property type="entry name" value="ABC_tran"/>
    <property type="match status" value="2"/>
</dbReference>
<dbReference type="Gene3D" id="3.40.50.300">
    <property type="entry name" value="P-loop containing nucleotide triphosphate hydrolases"/>
    <property type="match status" value="2"/>
</dbReference>
<dbReference type="InterPro" id="IPR017871">
    <property type="entry name" value="ABC_transporter-like_CS"/>
</dbReference>
<evidence type="ECO:0000256" key="1">
    <source>
        <dbReference type="ARBA" id="ARBA00004141"/>
    </source>
</evidence>
<evidence type="ECO:0000256" key="8">
    <source>
        <dbReference type="ARBA" id="ARBA00023136"/>
    </source>
</evidence>
<evidence type="ECO:0000256" key="9">
    <source>
        <dbReference type="SAM" id="Phobius"/>
    </source>
</evidence>
<protein>
    <submittedName>
        <fullName evidence="13">Multidrug resistance-associated protein 4-like</fullName>
    </submittedName>
</protein>
<dbReference type="PROSITE" id="PS50893">
    <property type="entry name" value="ABC_TRANSPORTER_2"/>
    <property type="match status" value="2"/>
</dbReference>
<dbReference type="PROSITE" id="PS50929">
    <property type="entry name" value="ABC_TM1F"/>
    <property type="match status" value="2"/>
</dbReference>
<dbReference type="InterPro" id="IPR047083">
    <property type="entry name" value="ABCC4_TMD2"/>
</dbReference>
<feature type="domain" description="ABC transporter" evidence="10">
    <location>
        <begin position="385"/>
        <end position="657"/>
    </location>
</feature>
<feature type="transmembrane region" description="Helical" evidence="9">
    <location>
        <begin position="316"/>
        <end position="337"/>
    </location>
</feature>
<dbReference type="Pfam" id="PF00664">
    <property type="entry name" value="ABC_membrane"/>
    <property type="match status" value="2"/>
</dbReference>
<evidence type="ECO:0000256" key="4">
    <source>
        <dbReference type="ARBA" id="ARBA00022692"/>
    </source>
</evidence>
<dbReference type="InterPro" id="IPR003439">
    <property type="entry name" value="ABC_transporter-like_ATP-bd"/>
</dbReference>
<dbReference type="InterPro" id="IPR021394">
    <property type="entry name" value="Med25_PTOV"/>
</dbReference>
<dbReference type="SUPFAM" id="SSF90123">
    <property type="entry name" value="ABC transporter transmembrane region"/>
    <property type="match status" value="2"/>
</dbReference>
<keyword evidence="3" id="KW-0813">Transport</keyword>
<feature type="transmembrane region" description="Helical" evidence="9">
    <location>
        <begin position="1012"/>
        <end position="1032"/>
    </location>
</feature>
<dbReference type="Gene3D" id="2.40.290.30">
    <property type="entry name" value="Mediator complex subunit 25, ACID domain"/>
    <property type="match status" value="1"/>
</dbReference>
<dbReference type="InterPro" id="IPR003593">
    <property type="entry name" value="AAA+_ATPase"/>
</dbReference>
<dbReference type="Proteomes" id="UP000694865">
    <property type="component" value="Unplaced"/>
</dbReference>
<keyword evidence="4 9" id="KW-0812">Transmembrane</keyword>
<comment type="similarity">
    <text evidence="2">Belongs to the ABC transporter superfamily. ABCC family. Conjugate transporter (TC 3.A.1.208) subfamily.</text>
</comment>
<comment type="subcellular location">
    <subcellularLocation>
        <location evidence="1">Membrane</location>
        <topology evidence="1">Multi-pass membrane protein</topology>
    </subcellularLocation>
</comment>
<evidence type="ECO:0000256" key="6">
    <source>
        <dbReference type="ARBA" id="ARBA00022840"/>
    </source>
</evidence>
<dbReference type="InterPro" id="IPR038196">
    <property type="entry name" value="Med25_PTOV_sf"/>
</dbReference>
<dbReference type="PANTHER" id="PTHR24223:SF456">
    <property type="entry name" value="MULTIDRUG RESISTANCE-ASSOCIATED PROTEIN LETHAL(2)03659"/>
    <property type="match status" value="1"/>
</dbReference>
<feature type="domain" description="ABC transmembrane type-1" evidence="11">
    <location>
        <begin position="739"/>
        <end position="1040"/>
    </location>
</feature>
<feature type="transmembrane region" description="Helical" evidence="9">
    <location>
        <begin position="733"/>
        <end position="754"/>
    </location>
</feature>
<keyword evidence="12" id="KW-1185">Reference proteome</keyword>
<feature type="transmembrane region" description="Helical" evidence="9">
    <location>
        <begin position="870"/>
        <end position="892"/>
    </location>
</feature>
<feature type="domain" description="ABC transmembrane type-1" evidence="11">
    <location>
        <begin position="295"/>
        <end position="448"/>
    </location>
</feature>
<feature type="transmembrane region" description="Helical" evidence="9">
    <location>
        <begin position="987"/>
        <end position="1006"/>
    </location>
</feature>
<dbReference type="RefSeq" id="XP_006819150.1">
    <property type="nucleotide sequence ID" value="XM_006819087.1"/>
</dbReference>
<feature type="transmembrane region" description="Helical" evidence="9">
    <location>
        <begin position="405"/>
        <end position="424"/>
    </location>
</feature>
<organism evidence="12 13">
    <name type="scientific">Saccoglossus kowalevskii</name>
    <name type="common">Acorn worm</name>
    <dbReference type="NCBI Taxonomy" id="10224"/>
    <lineage>
        <taxon>Eukaryota</taxon>
        <taxon>Metazoa</taxon>
        <taxon>Hemichordata</taxon>
        <taxon>Enteropneusta</taxon>
        <taxon>Harrimaniidae</taxon>
        <taxon>Saccoglossus</taxon>
    </lineage>
</organism>
<dbReference type="SMART" id="SM00382">
    <property type="entry name" value="AAA"/>
    <property type="match status" value="2"/>
</dbReference>
<keyword evidence="6" id="KW-0067">ATP-binding</keyword>
<evidence type="ECO:0000256" key="7">
    <source>
        <dbReference type="ARBA" id="ARBA00022989"/>
    </source>
</evidence>
<dbReference type="PANTHER" id="PTHR24223">
    <property type="entry name" value="ATP-BINDING CASSETTE SUB-FAMILY C"/>
    <property type="match status" value="1"/>
</dbReference>
<feature type="transmembrane region" description="Helical" evidence="9">
    <location>
        <begin position="898"/>
        <end position="917"/>
    </location>
</feature>
<proteinExistence type="inferred from homology"/>
<feature type="transmembrane region" description="Helical" evidence="9">
    <location>
        <begin position="289"/>
        <end position="310"/>
    </location>
</feature>
<gene>
    <name evidence="13" type="primary">LOC100371624</name>
</gene>
<evidence type="ECO:0000256" key="2">
    <source>
        <dbReference type="ARBA" id="ARBA00009726"/>
    </source>
</evidence>
<dbReference type="CDD" id="cd18601">
    <property type="entry name" value="ABC_6TM_MRP4_D2_like"/>
    <property type="match status" value="1"/>
</dbReference>
<keyword evidence="5" id="KW-0547">Nucleotide-binding</keyword>
<dbReference type="GeneID" id="100371624"/>
<evidence type="ECO:0000256" key="3">
    <source>
        <dbReference type="ARBA" id="ARBA00022448"/>
    </source>
</evidence>
<dbReference type="InterPro" id="IPR027417">
    <property type="entry name" value="P-loop_NTPase"/>
</dbReference>
<evidence type="ECO:0000259" key="11">
    <source>
        <dbReference type="PROSITE" id="PS50929"/>
    </source>
</evidence>
<keyword evidence="7 9" id="KW-1133">Transmembrane helix</keyword>
<accession>A0ABM0MGK9</accession>
<dbReference type="InterPro" id="IPR011527">
    <property type="entry name" value="ABC1_TM_dom"/>
</dbReference>
<evidence type="ECO:0000256" key="5">
    <source>
        <dbReference type="ARBA" id="ARBA00022741"/>
    </source>
</evidence>
<feature type="transmembrane region" description="Helical" evidence="9">
    <location>
        <begin position="430"/>
        <end position="453"/>
    </location>
</feature>
<dbReference type="Gene3D" id="1.20.1560.10">
    <property type="entry name" value="ABC transporter type 1, transmembrane domain"/>
    <property type="match status" value="2"/>
</dbReference>
<evidence type="ECO:0000313" key="12">
    <source>
        <dbReference type="Proteomes" id="UP000694865"/>
    </source>
</evidence>
<dbReference type="SUPFAM" id="SSF52540">
    <property type="entry name" value="P-loop containing nucleoside triphosphate hydrolases"/>
    <property type="match status" value="2"/>
</dbReference>
<evidence type="ECO:0000259" key="10">
    <source>
        <dbReference type="PROSITE" id="PS50893"/>
    </source>
</evidence>
<feature type="domain" description="ABC transporter" evidence="10">
    <location>
        <begin position="1076"/>
        <end position="1309"/>
    </location>
</feature>
<keyword evidence="8 9" id="KW-0472">Membrane</keyword>
<dbReference type="InterPro" id="IPR036640">
    <property type="entry name" value="ABC1_TM_sf"/>
</dbReference>
<dbReference type="Pfam" id="PF11232">
    <property type="entry name" value="Med25"/>
    <property type="match status" value="1"/>
</dbReference>